<dbReference type="Pfam" id="PF14559">
    <property type="entry name" value="TPR_19"/>
    <property type="match status" value="1"/>
</dbReference>
<dbReference type="PANTHER" id="PTHR12558">
    <property type="entry name" value="CELL DIVISION CYCLE 16,23,27"/>
    <property type="match status" value="1"/>
</dbReference>
<comment type="caution">
    <text evidence="7">The sequence shown here is derived from an EMBL/GenBank/DDBJ whole genome shotgun (WGS) entry which is preliminary data.</text>
</comment>
<feature type="repeat" description="TPR" evidence="5">
    <location>
        <begin position="288"/>
        <end position="321"/>
    </location>
</feature>
<evidence type="ECO:0000256" key="6">
    <source>
        <dbReference type="SAM" id="SignalP"/>
    </source>
</evidence>
<dbReference type="SMART" id="SM00028">
    <property type="entry name" value="TPR"/>
    <property type="match status" value="11"/>
</dbReference>
<keyword evidence="1" id="KW-0677">Repeat</keyword>
<feature type="repeat" description="TPR" evidence="5">
    <location>
        <begin position="390"/>
        <end position="423"/>
    </location>
</feature>
<dbReference type="GO" id="GO:0016757">
    <property type="term" value="F:glycosyltransferase activity"/>
    <property type="evidence" value="ECO:0007669"/>
    <property type="project" value="UniProtKB-KW"/>
</dbReference>
<evidence type="ECO:0000256" key="2">
    <source>
        <dbReference type="ARBA" id="ARBA00022803"/>
    </source>
</evidence>
<feature type="repeat" description="TPR" evidence="5">
    <location>
        <begin position="322"/>
        <end position="355"/>
    </location>
</feature>
<feature type="repeat" description="TPR" evidence="5">
    <location>
        <begin position="170"/>
        <end position="203"/>
    </location>
</feature>
<evidence type="ECO:0000313" key="7">
    <source>
        <dbReference type="EMBL" id="CAI8054003.1"/>
    </source>
</evidence>
<dbReference type="Gene3D" id="1.25.40.10">
    <property type="entry name" value="Tetratricopeptide repeat domain"/>
    <property type="match status" value="4"/>
</dbReference>
<dbReference type="AlphaFoldDB" id="A0AA35TUA0"/>
<dbReference type="InterPro" id="IPR011990">
    <property type="entry name" value="TPR-like_helical_dom_sf"/>
</dbReference>
<feature type="repeat" description="TPR" evidence="5">
    <location>
        <begin position="136"/>
        <end position="169"/>
    </location>
</feature>
<feature type="chain" id="PRO_5041205514" description="Cell division cycle protein 27 homolog" evidence="6">
    <location>
        <begin position="20"/>
        <end position="441"/>
    </location>
</feature>
<feature type="repeat" description="TPR" evidence="5">
    <location>
        <begin position="102"/>
        <end position="135"/>
    </location>
</feature>
<organism evidence="7 8">
    <name type="scientific">Geodia barretti</name>
    <name type="common">Barrett's horny sponge</name>
    <dbReference type="NCBI Taxonomy" id="519541"/>
    <lineage>
        <taxon>Eukaryota</taxon>
        <taxon>Metazoa</taxon>
        <taxon>Porifera</taxon>
        <taxon>Demospongiae</taxon>
        <taxon>Heteroscleromorpha</taxon>
        <taxon>Tetractinellida</taxon>
        <taxon>Astrophorina</taxon>
        <taxon>Geodiidae</taxon>
        <taxon>Geodia</taxon>
    </lineage>
</organism>
<dbReference type="PANTHER" id="PTHR12558:SF13">
    <property type="entry name" value="CELL DIVISION CYCLE PROTEIN 27 HOMOLOG"/>
    <property type="match status" value="1"/>
</dbReference>
<dbReference type="Proteomes" id="UP001174909">
    <property type="component" value="Unassembled WGS sequence"/>
</dbReference>
<keyword evidence="2 5" id="KW-0802">TPR repeat</keyword>
<evidence type="ECO:0000256" key="5">
    <source>
        <dbReference type="PROSITE-ProRule" id="PRU00339"/>
    </source>
</evidence>
<comment type="similarity">
    <text evidence="3">Belongs to the APC3/CDC27 family.</text>
</comment>
<keyword evidence="7" id="KW-0328">Glycosyltransferase</keyword>
<reference evidence="7" key="1">
    <citation type="submission" date="2023-03" db="EMBL/GenBank/DDBJ databases">
        <authorList>
            <person name="Steffen K."/>
            <person name="Cardenas P."/>
        </authorList>
    </citation>
    <scope>NUCLEOTIDE SEQUENCE</scope>
</reference>
<dbReference type="Pfam" id="PF13432">
    <property type="entry name" value="TPR_16"/>
    <property type="match status" value="1"/>
</dbReference>
<keyword evidence="6" id="KW-0732">Signal</keyword>
<evidence type="ECO:0000256" key="3">
    <source>
        <dbReference type="ARBA" id="ARBA00038210"/>
    </source>
</evidence>
<feature type="signal peptide" evidence="6">
    <location>
        <begin position="1"/>
        <end position="19"/>
    </location>
</feature>
<keyword evidence="8" id="KW-1185">Reference proteome</keyword>
<proteinExistence type="inferred from homology"/>
<dbReference type="Pfam" id="PF13414">
    <property type="entry name" value="TPR_11"/>
    <property type="match status" value="1"/>
</dbReference>
<evidence type="ECO:0000313" key="8">
    <source>
        <dbReference type="Proteomes" id="UP001174909"/>
    </source>
</evidence>
<protein>
    <recommendedName>
        <fullName evidence="4">Cell division cycle protein 27 homolog</fullName>
    </recommendedName>
</protein>
<dbReference type="InterPro" id="IPR019734">
    <property type="entry name" value="TPR_rpt"/>
</dbReference>
<dbReference type="Pfam" id="PF07719">
    <property type="entry name" value="TPR_2"/>
    <property type="match status" value="1"/>
</dbReference>
<keyword evidence="7" id="KW-0808">Transferase</keyword>
<dbReference type="InterPro" id="IPR013105">
    <property type="entry name" value="TPR_2"/>
</dbReference>
<feature type="repeat" description="TPR" evidence="5">
    <location>
        <begin position="254"/>
        <end position="287"/>
    </location>
</feature>
<dbReference type="Pfam" id="PF13174">
    <property type="entry name" value="TPR_6"/>
    <property type="match status" value="1"/>
</dbReference>
<sequence>MKTLITFFVLLISLSSIQGWCDTEQELNSRFERGVSYLDAEQYDLALAEFQNIRQEFTTSESIGSLAECYIGIVYQELNSLSEAVTAYQSALALKAPQDVHGTAHLHLGIVYKTQGELTHAENHLRQALILLPETSEVHIHLGDVYVLQHRLNAAGNAYREGIRLNPDHTESYYGLGRVSELQNRLQQAMEYYDAALVRNQYLSQAHYRRALTYRRLGNSEQAAAAMAQFQHLKTYEDTVHQYREALYQNPNLPMLYIKLGELHEAYNNLTAAVRVYETATQVHPSYLPAHTHLGEVLIKQRAFEKAALTYQKATEIAPDDSQTWLKLGVIYINQQQFEPAIAAFKRAIVVDSTAAEAYNNLARLYSGLGKEMQQAIDLAKHAVSLAPTARHYDTLAYAYYRNTQYAEALEAIHQAIALAPDTDAYNNLLLKIQAAQKEDR</sequence>
<evidence type="ECO:0000256" key="4">
    <source>
        <dbReference type="ARBA" id="ARBA00039307"/>
    </source>
</evidence>
<dbReference type="SUPFAM" id="SSF48452">
    <property type="entry name" value="TPR-like"/>
    <property type="match status" value="3"/>
</dbReference>
<accession>A0AA35TUA0</accession>
<dbReference type="EMBL" id="CASHTH010004135">
    <property type="protein sequence ID" value="CAI8054003.1"/>
    <property type="molecule type" value="Genomic_DNA"/>
</dbReference>
<gene>
    <name evidence="7" type="ORF">GBAR_LOCUS29513</name>
</gene>
<name>A0AA35TUA0_GEOBA</name>
<evidence type="ECO:0000256" key="1">
    <source>
        <dbReference type="ARBA" id="ARBA00022737"/>
    </source>
</evidence>
<dbReference type="PROSITE" id="PS50005">
    <property type="entry name" value="TPR"/>
    <property type="match status" value="7"/>
</dbReference>